<dbReference type="eggNOG" id="ENOG5032V6K">
    <property type="taxonomic scope" value="Bacteria"/>
</dbReference>
<protein>
    <recommendedName>
        <fullName evidence="3">Curli production assembly/transport component CsgG</fullName>
    </recommendedName>
</protein>
<reference evidence="1 2" key="1">
    <citation type="journal article" date="2013" name="J. Bacteriol.">
        <title>Roles of HynAB and Ech, the only two hydrogenases found in the model sulfate reducer Desulfovibrio gigas.</title>
        <authorList>
            <person name="Morais-Silva F.O."/>
            <person name="Santos C.I."/>
            <person name="Rodrigues R."/>
            <person name="Pereira I.A."/>
            <person name="Rodrigues-Pousada C."/>
        </authorList>
    </citation>
    <scope>NUCLEOTIDE SEQUENCE [LARGE SCALE GENOMIC DNA]</scope>
    <source>
        <strain evidence="2">ATCC 19364 / DSM 1382 / NCIMB 9332 / VKM B-1759</strain>
    </source>
</reference>
<gene>
    <name evidence="1" type="ORF">DGI_0322</name>
</gene>
<evidence type="ECO:0008006" key="3">
    <source>
        <dbReference type="Google" id="ProtNLM"/>
    </source>
</evidence>
<dbReference type="STRING" id="1121448.DGI_0322"/>
<dbReference type="RefSeq" id="WP_021758862.1">
    <property type="nucleotide sequence ID" value="NC_022444.1"/>
</dbReference>
<dbReference type="PATRIC" id="fig|1121448.10.peg.327"/>
<accession>T2G7T1</accession>
<evidence type="ECO:0000313" key="1">
    <source>
        <dbReference type="EMBL" id="AGW12249.1"/>
    </source>
</evidence>
<evidence type="ECO:0000313" key="2">
    <source>
        <dbReference type="Proteomes" id="UP000016587"/>
    </source>
</evidence>
<organism evidence="1 2">
    <name type="scientific">Megalodesulfovibrio gigas (strain ATCC 19364 / DSM 1382 / NCIMB 9332 / VKM B-1759)</name>
    <name type="common">Desulfovibrio gigas</name>
    <dbReference type="NCBI Taxonomy" id="1121448"/>
    <lineage>
        <taxon>Bacteria</taxon>
        <taxon>Pseudomonadati</taxon>
        <taxon>Thermodesulfobacteriota</taxon>
        <taxon>Desulfovibrionia</taxon>
        <taxon>Desulfovibrionales</taxon>
        <taxon>Desulfovibrionaceae</taxon>
        <taxon>Megalodesulfovibrio</taxon>
    </lineage>
</organism>
<dbReference type="OrthoDB" id="5454792at2"/>
<dbReference type="HOGENOM" id="CLU_1259737_0_0_7"/>
<sequence length="219" mass="23186">MRVLALGILLILGFALPAWSFSFSQAERQDQAADQARAEQIMAQLSTPCRNSLKGQKIAVLIAERHGGNLQTGSSSHGLLHEALNARLQALGLKTYSQAQINSQIAAAQVRAVLNNDPDAALSAASRLGAAFFLKGVISSRANHAMSMNVKGAQMNVNDVSVTIQLTLTRGAKLISHVSTTESSWAGADTMGVALDIVERQAASLIAQLYQDFCTQGGK</sequence>
<reference evidence="2" key="2">
    <citation type="submission" date="2013-07" db="EMBL/GenBank/DDBJ databases">
        <authorList>
            <person name="Morais-Silva F.O."/>
            <person name="Rezende A.M."/>
            <person name="Pimentel C."/>
            <person name="Resende D.M."/>
            <person name="Santos C.I."/>
            <person name="Clemente C."/>
            <person name="de Oliveira L.M."/>
            <person name="da Silva S.M."/>
            <person name="Costa D.A."/>
            <person name="Varela-Raposo A."/>
            <person name="Horacio E.C.A."/>
            <person name="Matos M."/>
            <person name="Flores O."/>
            <person name="Ruiz J.C."/>
            <person name="Rodrigues-Pousada C."/>
        </authorList>
    </citation>
    <scope>NUCLEOTIDE SEQUENCE [LARGE SCALE GENOMIC DNA]</scope>
    <source>
        <strain evidence="2">ATCC 19364 / DSM 1382 / NCIMB 9332 / VKM B-1759</strain>
    </source>
</reference>
<keyword evidence="2" id="KW-1185">Reference proteome</keyword>
<dbReference type="Proteomes" id="UP000016587">
    <property type="component" value="Chromosome"/>
</dbReference>
<dbReference type="EMBL" id="CP006585">
    <property type="protein sequence ID" value="AGW12249.1"/>
    <property type="molecule type" value="Genomic_DNA"/>
</dbReference>
<name>T2G7T1_MEGG1</name>
<proteinExistence type="predicted"/>
<dbReference type="KEGG" id="dgg:DGI_0322"/>
<dbReference type="AlphaFoldDB" id="T2G7T1"/>